<evidence type="ECO:0000256" key="18">
    <source>
        <dbReference type="PROSITE-ProRule" id="PRU10141"/>
    </source>
</evidence>
<evidence type="ECO:0000256" key="6">
    <source>
        <dbReference type="ARBA" id="ARBA00022527"/>
    </source>
</evidence>
<feature type="transmembrane region" description="Helical" evidence="19">
    <location>
        <begin position="637"/>
        <end position="664"/>
    </location>
</feature>
<keyword evidence="13 21" id="KW-0418">Kinase</keyword>
<dbReference type="Gene3D" id="3.30.200.20">
    <property type="entry name" value="Phosphorylase Kinase, domain 1"/>
    <property type="match status" value="1"/>
</dbReference>
<dbReference type="PANTHER" id="PTHR27008:SF596">
    <property type="entry name" value="OS02G0215500 PROTEIN"/>
    <property type="match status" value="1"/>
</dbReference>
<dbReference type="InterPro" id="IPR008271">
    <property type="entry name" value="Ser/Thr_kinase_AS"/>
</dbReference>
<evidence type="ECO:0000256" key="13">
    <source>
        <dbReference type="ARBA" id="ARBA00022777"/>
    </source>
</evidence>
<keyword evidence="12 18" id="KW-0547">Nucleotide-binding</keyword>
<keyword evidence="11" id="KW-0677">Repeat</keyword>
<comment type="caution">
    <text evidence="21">The sequence shown here is derived from an EMBL/GenBank/DDBJ whole genome shotgun (WGS) entry which is preliminary data.</text>
</comment>
<sequence>MALKILQSFVSSVPILWCLSMLLLLYQASHKTALASTKLGGNETDYIALLSIKAQITHDPMLITSSWNDSLHFCRWKGILCSQRHLRVTRLILSSHNLAGSISPFIGNLRFLRIVNLTNNSFQGRIPHEMGRLFRLRVLDLDINLLEGQIPGNLSQCNNLRSLYLDQNKFIGKLPTELGSLSQLVVLNILSNNLTRAIPTSFGNLSSLQRFMARGNMLEGNIPGSLGNLKGLRFLELSRNKLSGMIPPAIYNLSSLTNFWASNNRFQGSLPQNLGFTLPNIKKFSISANQLSGLIPRSISNASKLEYLDLGGNKFFPGVPINFGNLKNLSKLFLESSGLGTGDINDFNFISTLVNCSKLIGLYIDNNSFGGVLPNSIANFSTQLQHLIMGRNKISGSIPADIGKLVSLNTLNIFRNQLTGSIPTSIGRLHKLQEVAFGRNKLSGEIPSSIGNLTLLIKLGLQLNGNNLTGSIPREVIGLFSLSISLVLSRNSLSGPLPQEAGNLRNLGFLKLSHNKLSGEIPSSLSSCISLQYLYLDNNSLKGVIPQSLESLRSIEELDLSDNSLSGELPNFFDSFSFLRKLDLSFNDLEGEIPAGEVFQNASAISVLGNNKLCGGIPALELPSCPDDEPRKKKMPLGLALLIPTVCGVLSIILTPSILILCWLRKMRNQPSVASSLMDSWGSISYNKLLKATNGFSSANLIGTGSFGSVYKGILNPSDQKAIAVKVFNQQRRGATKSFMAECKALKNIRHRNLVKIITACASVDFQNNDFEALVYEYMENGSLEYWLHPVLSQKIHAQEQRKSLSLLQRLGIAIDVASALDYLHNHCHVRIVHCDIKPSNVLLDEYGMGNEVSTNGDVYSYGILLLELFTGKRPTDGMFIDGLDLHKLAKLALPERVMEIVDQNLLEEEEKASINSSKQMKSEKISKYLSLIFRIGVACSEQSPRERMTIADVVRELHLVKDILLERRT</sequence>
<dbReference type="PROSITE" id="PS50011">
    <property type="entry name" value="PROTEIN_KINASE_DOM"/>
    <property type="match status" value="1"/>
</dbReference>
<keyword evidence="16 19" id="KW-0472">Membrane</keyword>
<dbReference type="SMART" id="SM00220">
    <property type="entry name" value="S_TKc"/>
    <property type="match status" value="1"/>
</dbReference>
<dbReference type="InterPro" id="IPR017441">
    <property type="entry name" value="Protein_kinase_ATP_BS"/>
</dbReference>
<dbReference type="EC" id="2.7.11.1" evidence="4"/>
<evidence type="ECO:0000256" key="5">
    <source>
        <dbReference type="ARBA" id="ARBA00022475"/>
    </source>
</evidence>
<dbReference type="PROSITE" id="PS00107">
    <property type="entry name" value="PROTEIN_KINASE_ATP"/>
    <property type="match status" value="1"/>
</dbReference>
<keyword evidence="14 18" id="KW-0067">ATP-binding</keyword>
<evidence type="ECO:0000313" key="22">
    <source>
        <dbReference type="Proteomes" id="UP000585474"/>
    </source>
</evidence>
<evidence type="ECO:0000256" key="12">
    <source>
        <dbReference type="ARBA" id="ARBA00022741"/>
    </source>
</evidence>
<comment type="similarity">
    <text evidence="2">Belongs to the protein kinase superfamily. Ser/Thr protein kinase family.</text>
</comment>
<dbReference type="Gene3D" id="1.10.510.10">
    <property type="entry name" value="Transferase(Phosphotransferase) domain 1"/>
    <property type="match status" value="2"/>
</dbReference>
<evidence type="ECO:0000256" key="7">
    <source>
        <dbReference type="ARBA" id="ARBA00022614"/>
    </source>
</evidence>
<keyword evidence="10" id="KW-0732">Signal</keyword>
<evidence type="ECO:0000256" key="11">
    <source>
        <dbReference type="ARBA" id="ARBA00022737"/>
    </source>
</evidence>
<keyword evidence="15 19" id="KW-1133">Transmembrane helix</keyword>
<evidence type="ECO:0000256" key="8">
    <source>
        <dbReference type="ARBA" id="ARBA00022679"/>
    </source>
</evidence>
<evidence type="ECO:0000256" key="4">
    <source>
        <dbReference type="ARBA" id="ARBA00012513"/>
    </source>
</evidence>
<keyword evidence="22" id="KW-1185">Reference proteome</keyword>
<dbReference type="InterPro" id="IPR001611">
    <property type="entry name" value="Leu-rich_rpt"/>
</dbReference>
<evidence type="ECO:0000313" key="21">
    <source>
        <dbReference type="EMBL" id="GFY93177.1"/>
    </source>
</evidence>
<dbReference type="SUPFAM" id="SSF52058">
    <property type="entry name" value="L domain-like"/>
    <property type="match status" value="2"/>
</dbReference>
<protein>
    <recommendedName>
        <fullName evidence="4">non-specific serine/threonine protein kinase</fullName>
        <ecNumber evidence="4">2.7.11.1</ecNumber>
    </recommendedName>
</protein>
<dbReference type="OrthoDB" id="676979at2759"/>
<keyword evidence="6" id="KW-0723">Serine/threonine-protein kinase</keyword>
<dbReference type="GO" id="GO:0051707">
    <property type="term" value="P:response to other organism"/>
    <property type="evidence" value="ECO:0007669"/>
    <property type="project" value="UniProtKB-ARBA"/>
</dbReference>
<organism evidence="21 22">
    <name type="scientific">Actinidia rufa</name>
    <dbReference type="NCBI Taxonomy" id="165716"/>
    <lineage>
        <taxon>Eukaryota</taxon>
        <taxon>Viridiplantae</taxon>
        <taxon>Streptophyta</taxon>
        <taxon>Embryophyta</taxon>
        <taxon>Tracheophyta</taxon>
        <taxon>Spermatophyta</taxon>
        <taxon>Magnoliopsida</taxon>
        <taxon>eudicotyledons</taxon>
        <taxon>Gunneridae</taxon>
        <taxon>Pentapetalae</taxon>
        <taxon>asterids</taxon>
        <taxon>Ericales</taxon>
        <taxon>Actinidiaceae</taxon>
        <taxon>Actinidia</taxon>
    </lineage>
</organism>
<keyword evidence="17" id="KW-0325">Glycoprotein</keyword>
<dbReference type="FunFam" id="3.80.10.10:FF:000288">
    <property type="entry name" value="LRR receptor-like serine/threonine-protein kinase EFR"/>
    <property type="match status" value="1"/>
</dbReference>
<dbReference type="GO" id="GO:0006952">
    <property type="term" value="P:defense response"/>
    <property type="evidence" value="ECO:0007669"/>
    <property type="project" value="UniProtKB-ARBA"/>
</dbReference>
<dbReference type="Proteomes" id="UP000585474">
    <property type="component" value="Unassembled WGS sequence"/>
</dbReference>
<dbReference type="SMART" id="SM00369">
    <property type="entry name" value="LRR_TYP"/>
    <property type="match status" value="9"/>
</dbReference>
<dbReference type="GO" id="GO:0004674">
    <property type="term" value="F:protein serine/threonine kinase activity"/>
    <property type="evidence" value="ECO:0007669"/>
    <property type="project" value="UniProtKB-KW"/>
</dbReference>
<reference evidence="21 22" key="1">
    <citation type="submission" date="2019-07" db="EMBL/GenBank/DDBJ databases">
        <title>De Novo Assembly of kiwifruit Actinidia rufa.</title>
        <authorList>
            <person name="Sugita-Konishi S."/>
            <person name="Sato K."/>
            <person name="Mori E."/>
            <person name="Abe Y."/>
            <person name="Kisaki G."/>
            <person name="Hamano K."/>
            <person name="Suezawa K."/>
            <person name="Otani M."/>
            <person name="Fukuda T."/>
            <person name="Manabe T."/>
            <person name="Gomi K."/>
            <person name="Tabuchi M."/>
            <person name="Akimitsu K."/>
            <person name="Kataoka I."/>
        </authorList>
    </citation>
    <scope>NUCLEOTIDE SEQUENCE [LARGE SCALE GENOMIC DNA]</scope>
    <source>
        <strain evidence="22">cv. Fuchu</strain>
    </source>
</reference>
<evidence type="ECO:0000256" key="15">
    <source>
        <dbReference type="ARBA" id="ARBA00022989"/>
    </source>
</evidence>
<dbReference type="EMBL" id="BJWL01000008">
    <property type="protein sequence ID" value="GFY93177.1"/>
    <property type="molecule type" value="Genomic_DNA"/>
</dbReference>
<feature type="binding site" evidence="18">
    <location>
        <position position="726"/>
    </location>
    <ligand>
        <name>ATP</name>
        <dbReference type="ChEBI" id="CHEBI:30616"/>
    </ligand>
</feature>
<dbReference type="Pfam" id="PF23598">
    <property type="entry name" value="LRR_14"/>
    <property type="match status" value="1"/>
</dbReference>
<proteinExistence type="inferred from homology"/>
<evidence type="ECO:0000256" key="10">
    <source>
        <dbReference type="ARBA" id="ARBA00022729"/>
    </source>
</evidence>
<dbReference type="PANTHER" id="PTHR27008">
    <property type="entry name" value="OS04G0122200 PROTEIN"/>
    <property type="match status" value="1"/>
</dbReference>
<evidence type="ECO:0000256" key="3">
    <source>
        <dbReference type="ARBA" id="ARBA00009592"/>
    </source>
</evidence>
<evidence type="ECO:0000259" key="20">
    <source>
        <dbReference type="PROSITE" id="PS50011"/>
    </source>
</evidence>
<dbReference type="GO" id="GO:0005886">
    <property type="term" value="C:plasma membrane"/>
    <property type="evidence" value="ECO:0007669"/>
    <property type="project" value="UniProtKB-SubCell"/>
</dbReference>
<evidence type="ECO:0000256" key="9">
    <source>
        <dbReference type="ARBA" id="ARBA00022692"/>
    </source>
</evidence>
<dbReference type="SUPFAM" id="SSF56112">
    <property type="entry name" value="Protein kinase-like (PK-like)"/>
    <property type="match status" value="1"/>
</dbReference>
<evidence type="ECO:0000256" key="16">
    <source>
        <dbReference type="ARBA" id="ARBA00023136"/>
    </source>
</evidence>
<gene>
    <name evidence="21" type="ORF">Acr_08g0015730</name>
</gene>
<comment type="similarity">
    <text evidence="3">Belongs to the RLP family.</text>
</comment>
<dbReference type="InterPro" id="IPR011009">
    <property type="entry name" value="Kinase-like_dom_sf"/>
</dbReference>
<evidence type="ECO:0000256" key="17">
    <source>
        <dbReference type="ARBA" id="ARBA00023180"/>
    </source>
</evidence>
<dbReference type="FunFam" id="3.80.10.10:FF:001158">
    <property type="entry name" value="Leucine-rich repeat protein kinase family protein"/>
    <property type="match status" value="1"/>
</dbReference>
<dbReference type="Pfam" id="PF00560">
    <property type="entry name" value="LRR_1"/>
    <property type="match status" value="3"/>
</dbReference>
<dbReference type="InterPro" id="IPR000719">
    <property type="entry name" value="Prot_kinase_dom"/>
</dbReference>
<name>A0A7J0F5G6_9ERIC</name>
<evidence type="ECO:0000256" key="2">
    <source>
        <dbReference type="ARBA" id="ARBA00008684"/>
    </source>
</evidence>
<dbReference type="Pfam" id="PF08263">
    <property type="entry name" value="LRRNT_2"/>
    <property type="match status" value="1"/>
</dbReference>
<evidence type="ECO:0000256" key="1">
    <source>
        <dbReference type="ARBA" id="ARBA00004251"/>
    </source>
</evidence>
<dbReference type="PROSITE" id="PS00108">
    <property type="entry name" value="PROTEIN_KINASE_ST"/>
    <property type="match status" value="1"/>
</dbReference>
<comment type="subcellular location">
    <subcellularLocation>
        <location evidence="1">Cell membrane</location>
        <topology evidence="1">Single-pass type I membrane protein</topology>
    </subcellularLocation>
</comment>
<dbReference type="Gene3D" id="3.80.10.10">
    <property type="entry name" value="Ribonuclease Inhibitor"/>
    <property type="match status" value="3"/>
</dbReference>
<keyword evidence="5" id="KW-1003">Cell membrane</keyword>
<keyword evidence="9 19" id="KW-0812">Transmembrane</keyword>
<keyword evidence="8" id="KW-0808">Transferase</keyword>
<dbReference type="InterPro" id="IPR051809">
    <property type="entry name" value="Plant_receptor-like_S/T_kinase"/>
</dbReference>
<accession>A0A7J0F5G6</accession>
<dbReference type="FunFam" id="3.30.200.20:FF:000432">
    <property type="entry name" value="LRR receptor-like serine/threonine-protein kinase EFR"/>
    <property type="match status" value="1"/>
</dbReference>
<feature type="domain" description="Protein kinase" evidence="20">
    <location>
        <begin position="696"/>
        <end position="970"/>
    </location>
</feature>
<keyword evidence="7" id="KW-0433">Leucine-rich repeat</keyword>
<dbReference type="AlphaFoldDB" id="A0A7J0F5G6"/>
<evidence type="ECO:0000256" key="14">
    <source>
        <dbReference type="ARBA" id="ARBA00022840"/>
    </source>
</evidence>
<dbReference type="Pfam" id="PF00069">
    <property type="entry name" value="Pkinase"/>
    <property type="match status" value="1"/>
</dbReference>
<evidence type="ECO:0000256" key="19">
    <source>
        <dbReference type="SAM" id="Phobius"/>
    </source>
</evidence>
<dbReference type="InterPro" id="IPR032675">
    <property type="entry name" value="LRR_dom_sf"/>
</dbReference>
<dbReference type="InterPro" id="IPR055414">
    <property type="entry name" value="LRR_R13L4/SHOC2-like"/>
</dbReference>
<dbReference type="FunFam" id="3.80.10.10:FF:000275">
    <property type="entry name" value="Leucine-rich repeat receptor-like protein kinase"/>
    <property type="match status" value="1"/>
</dbReference>
<dbReference type="InterPro" id="IPR003591">
    <property type="entry name" value="Leu-rich_rpt_typical-subtyp"/>
</dbReference>
<dbReference type="InterPro" id="IPR013210">
    <property type="entry name" value="LRR_N_plant-typ"/>
</dbReference>
<dbReference type="Pfam" id="PF13855">
    <property type="entry name" value="LRR_8"/>
    <property type="match status" value="1"/>
</dbReference>
<dbReference type="GO" id="GO:0005524">
    <property type="term" value="F:ATP binding"/>
    <property type="evidence" value="ECO:0007669"/>
    <property type="project" value="UniProtKB-UniRule"/>
</dbReference>